<dbReference type="OrthoDB" id="6257278at2759"/>
<comment type="caution">
    <text evidence="1">The sequence shown here is derived from an EMBL/GenBank/DDBJ whole genome shotgun (WGS) entry which is preliminary data.</text>
</comment>
<gene>
    <name evidence="1" type="ORF">E2C01_096268</name>
</gene>
<protein>
    <submittedName>
        <fullName evidence="1">Uncharacterized protein</fullName>
    </submittedName>
</protein>
<reference evidence="1 2" key="1">
    <citation type="submission" date="2019-05" db="EMBL/GenBank/DDBJ databases">
        <title>Another draft genome of Portunus trituberculatus and its Hox gene families provides insights of decapod evolution.</title>
        <authorList>
            <person name="Jeong J.-H."/>
            <person name="Song I."/>
            <person name="Kim S."/>
            <person name="Choi T."/>
            <person name="Kim D."/>
            <person name="Ryu S."/>
            <person name="Kim W."/>
        </authorList>
    </citation>
    <scope>NUCLEOTIDE SEQUENCE [LARGE SCALE GENOMIC DNA]</scope>
    <source>
        <tissue evidence="1">Muscle</tissue>
    </source>
</reference>
<dbReference type="AlphaFoldDB" id="A0A5B7JV67"/>
<evidence type="ECO:0000313" key="1">
    <source>
        <dbReference type="EMBL" id="MPD00771.1"/>
    </source>
</evidence>
<dbReference type="EMBL" id="VSRR010124336">
    <property type="protein sequence ID" value="MPD00771.1"/>
    <property type="molecule type" value="Genomic_DNA"/>
</dbReference>
<keyword evidence="2" id="KW-1185">Reference proteome</keyword>
<proteinExistence type="predicted"/>
<accession>A0A5B7JV67</accession>
<name>A0A5B7JV67_PORTR</name>
<dbReference type="Proteomes" id="UP000324222">
    <property type="component" value="Unassembled WGS sequence"/>
</dbReference>
<sequence>MRILNTVSPLQEVNIVYQHKCTVDDCSHLNSRYISFTTTALLKRITAHLQDGTICRHYVSEHDIVLKRKHMEQNTEILEKVNNIKRLRMMEATLIYLEKPTINIQQ</sequence>
<organism evidence="1 2">
    <name type="scientific">Portunus trituberculatus</name>
    <name type="common">Swimming crab</name>
    <name type="synonym">Neptunus trituberculatus</name>
    <dbReference type="NCBI Taxonomy" id="210409"/>
    <lineage>
        <taxon>Eukaryota</taxon>
        <taxon>Metazoa</taxon>
        <taxon>Ecdysozoa</taxon>
        <taxon>Arthropoda</taxon>
        <taxon>Crustacea</taxon>
        <taxon>Multicrustacea</taxon>
        <taxon>Malacostraca</taxon>
        <taxon>Eumalacostraca</taxon>
        <taxon>Eucarida</taxon>
        <taxon>Decapoda</taxon>
        <taxon>Pleocyemata</taxon>
        <taxon>Brachyura</taxon>
        <taxon>Eubrachyura</taxon>
        <taxon>Portunoidea</taxon>
        <taxon>Portunidae</taxon>
        <taxon>Portuninae</taxon>
        <taxon>Portunus</taxon>
    </lineage>
</organism>
<evidence type="ECO:0000313" key="2">
    <source>
        <dbReference type="Proteomes" id="UP000324222"/>
    </source>
</evidence>